<feature type="region of interest" description="Disordered" evidence="1">
    <location>
        <begin position="78"/>
        <end position="124"/>
    </location>
</feature>
<dbReference type="Proteomes" id="UP000245119">
    <property type="component" value="Linkage Group LG2"/>
</dbReference>
<reference evidence="2 3" key="1">
    <citation type="submission" date="2018-04" db="EMBL/GenBank/DDBJ databases">
        <title>The genome of golden apple snail Pomacea canaliculata provides insight into stress tolerance and invasive adaptation.</title>
        <authorList>
            <person name="Liu C."/>
            <person name="Liu B."/>
            <person name="Ren Y."/>
            <person name="Zhang Y."/>
            <person name="Wang H."/>
            <person name="Li S."/>
            <person name="Jiang F."/>
            <person name="Yin L."/>
            <person name="Zhang G."/>
            <person name="Qian W."/>
            <person name="Fan W."/>
        </authorList>
    </citation>
    <scope>NUCLEOTIDE SEQUENCE [LARGE SCALE GENOMIC DNA]</scope>
    <source>
        <strain evidence="2">SZHN2017</strain>
        <tissue evidence="2">Muscle</tissue>
    </source>
</reference>
<evidence type="ECO:0000313" key="2">
    <source>
        <dbReference type="EMBL" id="PVD37156.1"/>
    </source>
</evidence>
<gene>
    <name evidence="2" type="ORF">C0Q70_04151</name>
</gene>
<name>A0A2T7PUP9_POMCA</name>
<evidence type="ECO:0000313" key="3">
    <source>
        <dbReference type="Proteomes" id="UP000245119"/>
    </source>
</evidence>
<dbReference type="AlphaFoldDB" id="A0A2T7PUP9"/>
<accession>A0A2T7PUP9</accession>
<sequence>MSSPVVDGNVMSPQPSLGQSKGRKERRKEWWDKAKEVRSKLRDRSTLSKKENFQLQPQVVLQKVDSSRGFRSSVLAVPAPESTKKLTVPASKAGGQQVKQRPRPKVQPKQDLVPKHDKKNQKQL</sequence>
<organism evidence="2 3">
    <name type="scientific">Pomacea canaliculata</name>
    <name type="common">Golden apple snail</name>
    <dbReference type="NCBI Taxonomy" id="400727"/>
    <lineage>
        <taxon>Eukaryota</taxon>
        <taxon>Metazoa</taxon>
        <taxon>Spiralia</taxon>
        <taxon>Lophotrochozoa</taxon>
        <taxon>Mollusca</taxon>
        <taxon>Gastropoda</taxon>
        <taxon>Caenogastropoda</taxon>
        <taxon>Architaenioglossa</taxon>
        <taxon>Ampullarioidea</taxon>
        <taxon>Ampullariidae</taxon>
        <taxon>Pomacea</taxon>
    </lineage>
</organism>
<proteinExistence type="predicted"/>
<feature type="region of interest" description="Disordered" evidence="1">
    <location>
        <begin position="1"/>
        <end position="56"/>
    </location>
</feature>
<keyword evidence="3" id="KW-1185">Reference proteome</keyword>
<dbReference type="EMBL" id="PZQS01000002">
    <property type="protein sequence ID" value="PVD37156.1"/>
    <property type="molecule type" value="Genomic_DNA"/>
</dbReference>
<comment type="caution">
    <text evidence="2">The sequence shown here is derived from an EMBL/GenBank/DDBJ whole genome shotgun (WGS) entry which is preliminary data.</text>
</comment>
<feature type="compositionally biased region" description="Basic and acidic residues" evidence="1">
    <location>
        <begin position="27"/>
        <end position="52"/>
    </location>
</feature>
<evidence type="ECO:0000256" key="1">
    <source>
        <dbReference type="SAM" id="MobiDB-lite"/>
    </source>
</evidence>
<protein>
    <submittedName>
        <fullName evidence="2">Uncharacterized protein</fullName>
    </submittedName>
</protein>